<evidence type="ECO:0000256" key="2">
    <source>
        <dbReference type="ARBA" id="ARBA00023015"/>
    </source>
</evidence>
<keyword evidence="10" id="KW-1185">Reference proteome</keyword>
<dbReference type="Pfam" id="PF00196">
    <property type="entry name" value="GerE"/>
    <property type="match status" value="1"/>
</dbReference>
<dbReference type="GO" id="GO:0000160">
    <property type="term" value="P:phosphorelay signal transduction system"/>
    <property type="evidence" value="ECO:0007669"/>
    <property type="project" value="InterPro"/>
</dbReference>
<dbReference type="SMART" id="SM00421">
    <property type="entry name" value="HTH_LUXR"/>
    <property type="match status" value="1"/>
</dbReference>
<keyword evidence="3" id="KW-0238">DNA-binding</keyword>
<dbReference type="SMART" id="SM00448">
    <property type="entry name" value="REC"/>
    <property type="match status" value="1"/>
</dbReference>
<dbReference type="Pfam" id="PF00072">
    <property type="entry name" value="Response_reg"/>
    <property type="match status" value="1"/>
</dbReference>
<dbReference type="InterPro" id="IPR000792">
    <property type="entry name" value="Tscrpt_reg_LuxR_C"/>
</dbReference>
<feature type="modified residue" description="4-aspartylphosphate" evidence="5">
    <location>
        <position position="61"/>
    </location>
</feature>
<dbReference type="GO" id="GO:0006355">
    <property type="term" value="P:regulation of DNA-templated transcription"/>
    <property type="evidence" value="ECO:0007669"/>
    <property type="project" value="InterPro"/>
</dbReference>
<dbReference type="CDD" id="cd17535">
    <property type="entry name" value="REC_NarL-like"/>
    <property type="match status" value="1"/>
</dbReference>
<gene>
    <name evidence="9" type="ORF">FPZ11_09875</name>
</gene>
<feature type="region of interest" description="Disordered" evidence="6">
    <location>
        <begin position="137"/>
        <end position="248"/>
    </location>
</feature>
<accession>A0A5B8M364</accession>
<feature type="compositionally biased region" description="Low complexity" evidence="6">
    <location>
        <begin position="145"/>
        <end position="155"/>
    </location>
</feature>
<keyword evidence="2" id="KW-0805">Transcription regulation</keyword>
<dbReference type="PANTHER" id="PTHR43214:SF24">
    <property type="entry name" value="TRANSCRIPTIONAL REGULATORY PROTEIN NARL-RELATED"/>
    <property type="match status" value="1"/>
</dbReference>
<dbReference type="PRINTS" id="PR00038">
    <property type="entry name" value="HTHLUXR"/>
</dbReference>
<evidence type="ECO:0000259" key="8">
    <source>
        <dbReference type="PROSITE" id="PS50110"/>
    </source>
</evidence>
<dbReference type="Gene3D" id="3.40.50.2300">
    <property type="match status" value="1"/>
</dbReference>
<dbReference type="SUPFAM" id="SSF46894">
    <property type="entry name" value="C-terminal effector domain of the bipartite response regulators"/>
    <property type="match status" value="1"/>
</dbReference>
<dbReference type="GO" id="GO:0003677">
    <property type="term" value="F:DNA binding"/>
    <property type="evidence" value="ECO:0007669"/>
    <property type="project" value="UniProtKB-KW"/>
</dbReference>
<feature type="domain" description="HTH luxR-type" evidence="7">
    <location>
        <begin position="249"/>
        <end position="312"/>
    </location>
</feature>
<dbReference type="InterPro" id="IPR001789">
    <property type="entry name" value="Sig_transdc_resp-reg_receiver"/>
</dbReference>
<dbReference type="PROSITE" id="PS00622">
    <property type="entry name" value="HTH_LUXR_1"/>
    <property type="match status" value="1"/>
</dbReference>
<reference evidence="9 10" key="1">
    <citation type="submission" date="2019-07" db="EMBL/GenBank/DDBJ databases">
        <title>Full genome sequence of Humibacter sp. WJ7-1.</title>
        <authorList>
            <person name="Im W.-T."/>
        </authorList>
    </citation>
    <scope>NUCLEOTIDE SEQUENCE [LARGE SCALE GENOMIC DNA]</scope>
    <source>
        <strain evidence="9 10">WJ7-1</strain>
    </source>
</reference>
<dbReference type="Gene3D" id="1.10.10.10">
    <property type="entry name" value="Winged helix-like DNA-binding domain superfamily/Winged helix DNA-binding domain"/>
    <property type="match status" value="1"/>
</dbReference>
<dbReference type="Proteomes" id="UP000320216">
    <property type="component" value="Chromosome"/>
</dbReference>
<keyword evidence="1 5" id="KW-0597">Phosphoprotein</keyword>
<evidence type="ECO:0000313" key="10">
    <source>
        <dbReference type="Proteomes" id="UP000320216"/>
    </source>
</evidence>
<sequence>MTEAEAETIRVLVADDQAIVRDGLVTVLDLLPDIEVVGEAADGEQACRLVAETAPDVVLMDLRMPVLDGAAATARIVAEHPGTAVLVLTTYADDASIMGALRAGARGYLTKDASRAEVAAAVRSVARGQTTLSGDVGARLIGGLTSPSAAAGGPTPSSPSPDPAERAPYSRDAPGAPGALEPTSAPALLPERAQRVEGHNPPAPADSTPRTTPGSPSAHSIPPSTPGPARSGDGVPPLAPRTAPSAAELRARHPQLTAREADVLALVAEGRSNGEIAASLFVSVATVKTHINSLFAKLQVRDRAQAIALARS</sequence>
<dbReference type="OrthoDB" id="9808843at2"/>
<proteinExistence type="predicted"/>
<dbReference type="PROSITE" id="PS50043">
    <property type="entry name" value="HTH_LUXR_2"/>
    <property type="match status" value="1"/>
</dbReference>
<dbReference type="AlphaFoldDB" id="A0A5B8M364"/>
<dbReference type="PROSITE" id="PS50110">
    <property type="entry name" value="RESPONSE_REGULATORY"/>
    <property type="match status" value="1"/>
</dbReference>
<dbReference type="CDD" id="cd06170">
    <property type="entry name" value="LuxR_C_like"/>
    <property type="match status" value="1"/>
</dbReference>
<dbReference type="PANTHER" id="PTHR43214">
    <property type="entry name" value="TWO-COMPONENT RESPONSE REGULATOR"/>
    <property type="match status" value="1"/>
</dbReference>
<evidence type="ECO:0000256" key="4">
    <source>
        <dbReference type="ARBA" id="ARBA00023163"/>
    </source>
</evidence>
<evidence type="ECO:0000256" key="6">
    <source>
        <dbReference type="SAM" id="MobiDB-lite"/>
    </source>
</evidence>
<dbReference type="KEGG" id="huw:FPZ11_09875"/>
<dbReference type="SUPFAM" id="SSF52172">
    <property type="entry name" value="CheY-like"/>
    <property type="match status" value="1"/>
</dbReference>
<dbReference type="InterPro" id="IPR039420">
    <property type="entry name" value="WalR-like"/>
</dbReference>
<protein>
    <submittedName>
        <fullName evidence="9">Response regulator</fullName>
    </submittedName>
</protein>
<evidence type="ECO:0000256" key="3">
    <source>
        <dbReference type="ARBA" id="ARBA00023125"/>
    </source>
</evidence>
<name>A0A5B8M364_9MICO</name>
<evidence type="ECO:0000313" key="9">
    <source>
        <dbReference type="EMBL" id="QDZ15037.1"/>
    </source>
</evidence>
<dbReference type="InterPro" id="IPR016032">
    <property type="entry name" value="Sig_transdc_resp-reg_C-effctor"/>
</dbReference>
<evidence type="ECO:0000256" key="5">
    <source>
        <dbReference type="PROSITE-ProRule" id="PRU00169"/>
    </source>
</evidence>
<evidence type="ECO:0000256" key="1">
    <source>
        <dbReference type="ARBA" id="ARBA00022553"/>
    </source>
</evidence>
<evidence type="ECO:0000259" key="7">
    <source>
        <dbReference type="PROSITE" id="PS50043"/>
    </source>
</evidence>
<feature type="domain" description="Response regulatory" evidence="8">
    <location>
        <begin position="10"/>
        <end position="126"/>
    </location>
</feature>
<feature type="compositionally biased region" description="Polar residues" evidence="6">
    <location>
        <begin position="208"/>
        <end position="218"/>
    </location>
</feature>
<dbReference type="InterPro" id="IPR058245">
    <property type="entry name" value="NreC/VraR/RcsB-like_REC"/>
</dbReference>
<keyword evidence="4" id="KW-0804">Transcription</keyword>
<dbReference type="InterPro" id="IPR036388">
    <property type="entry name" value="WH-like_DNA-bd_sf"/>
</dbReference>
<dbReference type="RefSeq" id="WP_146320490.1">
    <property type="nucleotide sequence ID" value="NZ_CP042305.1"/>
</dbReference>
<dbReference type="InterPro" id="IPR011006">
    <property type="entry name" value="CheY-like_superfamily"/>
</dbReference>
<dbReference type="EMBL" id="CP042305">
    <property type="protein sequence ID" value="QDZ15037.1"/>
    <property type="molecule type" value="Genomic_DNA"/>
</dbReference>
<organism evidence="9 10">
    <name type="scientific">Humibacter ginsenosidimutans</name>
    <dbReference type="NCBI Taxonomy" id="2599293"/>
    <lineage>
        <taxon>Bacteria</taxon>
        <taxon>Bacillati</taxon>
        <taxon>Actinomycetota</taxon>
        <taxon>Actinomycetes</taxon>
        <taxon>Micrococcales</taxon>
        <taxon>Microbacteriaceae</taxon>
        <taxon>Humibacter</taxon>
    </lineage>
</organism>